<evidence type="ECO:0000256" key="2">
    <source>
        <dbReference type="ARBA" id="ARBA00022898"/>
    </source>
</evidence>
<comment type="caution">
    <text evidence="7">The sequence shown here is derived from an EMBL/GenBank/DDBJ whole genome shotgun (WGS) entry which is preliminary data.</text>
</comment>
<comment type="similarity">
    <text evidence="1">In the C-terminal section; belongs to the class-I pyridoxal-phosphate-dependent aminotransferase family.</text>
</comment>
<proteinExistence type="inferred from homology"/>
<dbReference type="InterPro" id="IPR015424">
    <property type="entry name" value="PyrdxlP-dep_Trfase"/>
</dbReference>
<keyword evidence="8" id="KW-1185">Reference proteome</keyword>
<accession>A0A0D2GBI5</accession>
<dbReference type="PROSITE" id="PS50949">
    <property type="entry name" value="HTH_GNTR"/>
    <property type="match status" value="1"/>
</dbReference>
<dbReference type="STRING" id="1429043.X474_21015"/>
<dbReference type="Pfam" id="PF00155">
    <property type="entry name" value="Aminotran_1_2"/>
    <property type="match status" value="1"/>
</dbReference>
<dbReference type="RefSeq" id="WP_044351064.1">
    <property type="nucleotide sequence ID" value="NZ_AZAC01000034.1"/>
</dbReference>
<dbReference type="Gene3D" id="3.40.640.10">
    <property type="entry name" value="Type I PLP-dependent aspartate aminotransferase-like (Major domain)"/>
    <property type="match status" value="1"/>
</dbReference>
<dbReference type="Gene3D" id="1.10.10.10">
    <property type="entry name" value="Winged helix-like DNA-binding domain superfamily/Winged helix DNA-binding domain"/>
    <property type="match status" value="1"/>
</dbReference>
<dbReference type="CDD" id="cd00609">
    <property type="entry name" value="AAT_like"/>
    <property type="match status" value="1"/>
</dbReference>
<dbReference type="Gene3D" id="3.90.1150.10">
    <property type="entry name" value="Aspartate Aminotransferase, domain 1"/>
    <property type="match status" value="1"/>
</dbReference>
<dbReference type="SUPFAM" id="SSF53383">
    <property type="entry name" value="PLP-dependent transferases"/>
    <property type="match status" value="1"/>
</dbReference>
<dbReference type="PANTHER" id="PTHR46577:SF2">
    <property type="entry name" value="TRANSCRIPTIONAL REGULATORY PROTEIN"/>
    <property type="match status" value="1"/>
</dbReference>
<dbReference type="GO" id="GO:0003700">
    <property type="term" value="F:DNA-binding transcription factor activity"/>
    <property type="evidence" value="ECO:0007669"/>
    <property type="project" value="InterPro"/>
</dbReference>
<dbReference type="AlphaFoldDB" id="A0A0D2GBI5"/>
<dbReference type="PANTHER" id="PTHR46577">
    <property type="entry name" value="HTH-TYPE TRANSCRIPTIONAL REGULATORY PROTEIN GABR"/>
    <property type="match status" value="1"/>
</dbReference>
<dbReference type="InterPro" id="IPR000524">
    <property type="entry name" value="Tscrpt_reg_HTH_GntR"/>
</dbReference>
<evidence type="ECO:0000256" key="1">
    <source>
        <dbReference type="ARBA" id="ARBA00005384"/>
    </source>
</evidence>
<feature type="domain" description="HTH gntR-type" evidence="6">
    <location>
        <begin position="8"/>
        <end position="76"/>
    </location>
</feature>
<keyword evidence="4" id="KW-0238">DNA-binding</keyword>
<dbReference type="PATRIC" id="fig|1429043.3.peg.4451"/>
<dbReference type="InterPro" id="IPR004839">
    <property type="entry name" value="Aminotransferase_I/II_large"/>
</dbReference>
<dbReference type="EMBL" id="AZAC01000034">
    <property type="protein sequence ID" value="KIX12237.1"/>
    <property type="molecule type" value="Genomic_DNA"/>
</dbReference>
<evidence type="ECO:0000256" key="4">
    <source>
        <dbReference type="ARBA" id="ARBA00023125"/>
    </source>
</evidence>
<reference evidence="7 8" key="1">
    <citation type="submission" date="2013-11" db="EMBL/GenBank/DDBJ databases">
        <title>Metagenomic analysis of a methanogenic consortium involved in long chain n-alkane degradation.</title>
        <authorList>
            <person name="Davidova I.A."/>
            <person name="Callaghan A.V."/>
            <person name="Wawrik B."/>
            <person name="Pruitt S."/>
            <person name="Marks C."/>
            <person name="Duncan K.E."/>
            <person name="Suflita J.M."/>
        </authorList>
    </citation>
    <scope>NUCLEOTIDE SEQUENCE [LARGE SCALE GENOMIC DNA]</scope>
    <source>
        <strain evidence="7 8">SPR</strain>
    </source>
</reference>
<protein>
    <submittedName>
        <fullName evidence="7">GntR family transcriptional regulator</fullName>
    </submittedName>
</protein>
<dbReference type="InterPro" id="IPR015421">
    <property type="entry name" value="PyrdxlP-dep_Trfase_major"/>
</dbReference>
<dbReference type="OrthoDB" id="9804020at2"/>
<keyword evidence="5" id="KW-0804">Transcription</keyword>
<keyword evidence="3" id="KW-0805">Transcription regulation</keyword>
<dbReference type="InterPro" id="IPR015422">
    <property type="entry name" value="PyrdxlP-dep_Trfase_small"/>
</dbReference>
<dbReference type="InterPro" id="IPR036390">
    <property type="entry name" value="WH_DNA-bd_sf"/>
</dbReference>
<dbReference type="InParanoid" id="A0A0D2GBI5"/>
<dbReference type="FunCoup" id="A0A0D2GBI5">
    <property type="interactions" value="267"/>
</dbReference>
<evidence type="ECO:0000256" key="3">
    <source>
        <dbReference type="ARBA" id="ARBA00023015"/>
    </source>
</evidence>
<evidence type="ECO:0000313" key="8">
    <source>
        <dbReference type="Proteomes" id="UP000032233"/>
    </source>
</evidence>
<dbReference type="Pfam" id="PF00392">
    <property type="entry name" value="GntR"/>
    <property type="match status" value="1"/>
</dbReference>
<name>A0A0D2GBI5_9BACT</name>
<dbReference type="InterPro" id="IPR051446">
    <property type="entry name" value="HTH_trans_reg/aminotransferase"/>
</dbReference>
<sequence length="494" mass="55065">MQPLYKEEFRYQAVERTILDMIEKGLLSPGEKLPSLRQMKATTGFSLTTVNQAYLELENKGIIQARPRSGFFLRTVVRKAPKVTINKPVKPACRPVNRSSMIHSCMESVGDPRLIPLGLALPHESLLPVKRLSMVAAKVMRYQSARGMAYESVQGNKDLRSKIAFRSLDSGVLYNPEDLIITSGTLEAITLALRTVTRPDDTVLIAEPCYFAFLQILELLGLKAVSVRSCPENGIVLDDARQVLEKFKISACLLSPNFANPDASLMPTERKKELVRLMALKEVPIIEDDVYTELYFTESRPEPLKAYDQKGLVLLCSSFSKTLAPGYRVGWLEPGRFREEALKVKAGTNPHSATPNQMIVAEYLAQGNFDQHLKKLRRKVYCQVEAIQQKIGCVFPREICCSRPTGGMFLWLKLPQGVDAWELFLNAQAKGVAIIPGNVFSCHQGCLNGFIRIGCGHPLTPRIEKGFNILGELVNEMANAKKKAYKHLQASGLA</sequence>
<evidence type="ECO:0000259" key="6">
    <source>
        <dbReference type="PROSITE" id="PS50949"/>
    </source>
</evidence>
<evidence type="ECO:0000313" key="7">
    <source>
        <dbReference type="EMBL" id="KIX12237.1"/>
    </source>
</evidence>
<dbReference type="SUPFAM" id="SSF46785">
    <property type="entry name" value="Winged helix' DNA-binding domain"/>
    <property type="match status" value="1"/>
</dbReference>
<organism evidence="7 8">
    <name type="scientific">Dethiosulfatarculus sandiegensis</name>
    <dbReference type="NCBI Taxonomy" id="1429043"/>
    <lineage>
        <taxon>Bacteria</taxon>
        <taxon>Pseudomonadati</taxon>
        <taxon>Thermodesulfobacteriota</taxon>
        <taxon>Desulfarculia</taxon>
        <taxon>Desulfarculales</taxon>
        <taxon>Desulfarculaceae</taxon>
        <taxon>Dethiosulfatarculus</taxon>
    </lineage>
</organism>
<gene>
    <name evidence="7" type="ORF">X474_21015</name>
</gene>
<dbReference type="GO" id="GO:0003677">
    <property type="term" value="F:DNA binding"/>
    <property type="evidence" value="ECO:0007669"/>
    <property type="project" value="UniProtKB-KW"/>
</dbReference>
<evidence type="ECO:0000256" key="5">
    <source>
        <dbReference type="ARBA" id="ARBA00023163"/>
    </source>
</evidence>
<dbReference type="InterPro" id="IPR036388">
    <property type="entry name" value="WH-like_DNA-bd_sf"/>
</dbReference>
<dbReference type="GO" id="GO:0030170">
    <property type="term" value="F:pyridoxal phosphate binding"/>
    <property type="evidence" value="ECO:0007669"/>
    <property type="project" value="InterPro"/>
</dbReference>
<keyword evidence="2" id="KW-0663">Pyridoxal phosphate</keyword>
<dbReference type="Proteomes" id="UP000032233">
    <property type="component" value="Unassembled WGS sequence"/>
</dbReference>
<dbReference type="SMART" id="SM00345">
    <property type="entry name" value="HTH_GNTR"/>
    <property type="match status" value="1"/>
</dbReference>
<dbReference type="CDD" id="cd07377">
    <property type="entry name" value="WHTH_GntR"/>
    <property type="match status" value="1"/>
</dbReference>